<dbReference type="CDD" id="cd00886">
    <property type="entry name" value="MogA_MoaB"/>
    <property type="match status" value="1"/>
</dbReference>
<dbReference type="PANTHER" id="PTHR43232:SF2">
    <property type="entry name" value="MOLYBDENUM COFACTOR BIOSYNTHESIS PROTEIN B"/>
    <property type="match status" value="1"/>
</dbReference>
<comment type="caution">
    <text evidence="4">The sequence shown here is derived from an EMBL/GenBank/DDBJ whole genome shotgun (WGS) entry which is preliminary data.</text>
</comment>
<comment type="similarity">
    <text evidence="1">Belongs to the MoaB/Mog family.</text>
</comment>
<evidence type="ECO:0000259" key="3">
    <source>
        <dbReference type="SMART" id="SM00852"/>
    </source>
</evidence>
<reference evidence="4" key="1">
    <citation type="journal article" date="2020" name="mSystems">
        <title>Genome- and Community-Level Interaction Insights into Carbon Utilization and Element Cycling Functions of Hydrothermarchaeota in Hydrothermal Sediment.</title>
        <authorList>
            <person name="Zhou Z."/>
            <person name="Liu Y."/>
            <person name="Xu W."/>
            <person name="Pan J."/>
            <person name="Luo Z.H."/>
            <person name="Li M."/>
        </authorList>
    </citation>
    <scope>NUCLEOTIDE SEQUENCE [LARGE SCALE GENOMIC DNA]</scope>
    <source>
        <strain evidence="4">SpSt-16</strain>
    </source>
</reference>
<sequence>MNIKFYIVVVSDTVFRDPSKDVSGKRACELITSKGFVVAKLDYIPNDYKEIVRRIMEVPSDVNIIILLGGTGPSPRDITVDVVESLAWRKLPGFGEIFRVISYNTEGAKAILSRAELFIMPNGKIVVTLPGSPRAVEIGLNILMDVAEHIAEEVKRFEGLHKTH</sequence>
<dbReference type="AlphaFoldDB" id="A0A7C2ZNJ5"/>
<dbReference type="PIRSF" id="PIRSF006443">
    <property type="entry name" value="MoaB"/>
    <property type="match status" value="1"/>
</dbReference>
<evidence type="ECO:0000256" key="2">
    <source>
        <dbReference type="ARBA" id="ARBA00023150"/>
    </source>
</evidence>
<feature type="domain" description="MoaB/Mog" evidence="3">
    <location>
        <begin position="6"/>
        <end position="150"/>
    </location>
</feature>
<dbReference type="Gene3D" id="3.40.980.10">
    <property type="entry name" value="MoaB/Mog-like domain"/>
    <property type="match status" value="1"/>
</dbReference>
<protein>
    <submittedName>
        <fullName evidence="4">MogA/MoaB family molybdenum cofactor biosynthesis protein</fullName>
    </submittedName>
</protein>
<evidence type="ECO:0000256" key="1">
    <source>
        <dbReference type="ARBA" id="ARBA00006112"/>
    </source>
</evidence>
<dbReference type="GO" id="GO:0006777">
    <property type="term" value="P:Mo-molybdopterin cofactor biosynthetic process"/>
    <property type="evidence" value="ECO:0007669"/>
    <property type="project" value="UniProtKB-KW"/>
</dbReference>
<dbReference type="NCBIfam" id="TIGR00177">
    <property type="entry name" value="molyb_syn"/>
    <property type="match status" value="1"/>
</dbReference>
<dbReference type="EMBL" id="DSGT01000007">
    <property type="protein sequence ID" value="HEW53019.1"/>
    <property type="molecule type" value="Genomic_DNA"/>
</dbReference>
<organism evidence="4">
    <name type="scientific">Ignisphaera aggregans</name>
    <dbReference type="NCBI Taxonomy" id="334771"/>
    <lineage>
        <taxon>Archaea</taxon>
        <taxon>Thermoproteota</taxon>
        <taxon>Thermoprotei</taxon>
        <taxon>Desulfurococcales</taxon>
        <taxon>Desulfurococcaceae</taxon>
        <taxon>Ignisphaera</taxon>
    </lineage>
</organism>
<dbReference type="InterPro" id="IPR001453">
    <property type="entry name" value="MoaB/Mog_dom"/>
</dbReference>
<dbReference type="InterPro" id="IPR012245">
    <property type="entry name" value="MoaB"/>
</dbReference>
<dbReference type="PROSITE" id="PS01078">
    <property type="entry name" value="MOCF_BIOSYNTHESIS_1"/>
    <property type="match status" value="1"/>
</dbReference>
<dbReference type="InterPro" id="IPR008284">
    <property type="entry name" value="MoCF_biosynth_CS"/>
</dbReference>
<proteinExistence type="inferred from homology"/>
<dbReference type="InterPro" id="IPR036425">
    <property type="entry name" value="MoaB/Mog-like_dom_sf"/>
</dbReference>
<evidence type="ECO:0000313" key="4">
    <source>
        <dbReference type="EMBL" id="HEW53019.1"/>
    </source>
</evidence>
<keyword evidence="2" id="KW-0501">Molybdenum cofactor biosynthesis</keyword>
<dbReference type="SUPFAM" id="SSF53218">
    <property type="entry name" value="Molybdenum cofactor biosynthesis proteins"/>
    <property type="match status" value="1"/>
</dbReference>
<accession>A0A7C2ZNJ5</accession>
<gene>
    <name evidence="4" type="ORF">ENO77_02450</name>
</gene>
<dbReference type="Pfam" id="PF00994">
    <property type="entry name" value="MoCF_biosynth"/>
    <property type="match status" value="1"/>
</dbReference>
<dbReference type="GO" id="GO:0005829">
    <property type="term" value="C:cytosol"/>
    <property type="evidence" value="ECO:0007669"/>
    <property type="project" value="TreeGrafter"/>
</dbReference>
<dbReference type="SMART" id="SM00852">
    <property type="entry name" value="MoCF_biosynth"/>
    <property type="match status" value="1"/>
</dbReference>
<name>A0A7C2ZNJ5_9CREN</name>
<dbReference type="PANTHER" id="PTHR43232">
    <property type="entry name" value="MOLYBDENUM COFACTOR BIOSYNTHESIS PROTEIN B"/>
    <property type="match status" value="1"/>
</dbReference>